<dbReference type="InterPro" id="IPR018247">
    <property type="entry name" value="EF_Hand_1_Ca_BS"/>
</dbReference>
<sequence>MGLRFSWTVARGDGDGDSDRRPGDASRDASLAARAGRAAPTSRRQLLLGRVFQHLDLMECLELLLAFQEGLTMGLCFCAAACLADNIWSFLVCCSYSVSARSILCLADCGRPCQEAGCPAPSRIPDLPEKYREVIPGLKFGPRPRPFGLLLMPFILYVYFEADRRKAAFRNLDTDRDKRVTLSEFQASGGTGQRFTALDGDRDGALSEKEYFTALFQPDA</sequence>
<evidence type="ECO:0000256" key="2">
    <source>
        <dbReference type="SAM" id="MobiDB-lite"/>
    </source>
</evidence>
<organism evidence="3 4">
    <name type="scientific">Prorocentrum cordatum</name>
    <dbReference type="NCBI Taxonomy" id="2364126"/>
    <lineage>
        <taxon>Eukaryota</taxon>
        <taxon>Sar</taxon>
        <taxon>Alveolata</taxon>
        <taxon>Dinophyceae</taxon>
        <taxon>Prorocentrales</taxon>
        <taxon>Prorocentraceae</taxon>
        <taxon>Prorocentrum</taxon>
    </lineage>
</organism>
<evidence type="ECO:0000313" key="4">
    <source>
        <dbReference type="Proteomes" id="UP001189429"/>
    </source>
</evidence>
<dbReference type="Gene3D" id="1.10.238.10">
    <property type="entry name" value="EF-hand"/>
    <property type="match status" value="1"/>
</dbReference>
<protein>
    <recommendedName>
        <fullName evidence="5">Calmodulin</fullName>
    </recommendedName>
</protein>
<dbReference type="PROSITE" id="PS00018">
    <property type="entry name" value="EF_HAND_1"/>
    <property type="match status" value="1"/>
</dbReference>
<keyword evidence="4" id="KW-1185">Reference proteome</keyword>
<name>A0ABN9TMU4_9DINO</name>
<reference evidence="3" key="1">
    <citation type="submission" date="2023-10" db="EMBL/GenBank/DDBJ databases">
        <authorList>
            <person name="Chen Y."/>
            <person name="Shah S."/>
            <person name="Dougan E. K."/>
            <person name="Thang M."/>
            <person name="Chan C."/>
        </authorList>
    </citation>
    <scope>NUCLEOTIDE SEQUENCE [LARGE SCALE GENOMIC DNA]</scope>
</reference>
<keyword evidence="1" id="KW-0106">Calcium</keyword>
<comment type="caution">
    <text evidence="3">The sequence shown here is derived from an EMBL/GenBank/DDBJ whole genome shotgun (WGS) entry which is preliminary data.</text>
</comment>
<feature type="compositionally biased region" description="Basic and acidic residues" evidence="2">
    <location>
        <begin position="13"/>
        <end position="27"/>
    </location>
</feature>
<evidence type="ECO:0008006" key="5">
    <source>
        <dbReference type="Google" id="ProtNLM"/>
    </source>
</evidence>
<gene>
    <name evidence="3" type="ORF">PCOR1329_LOCUS39985</name>
</gene>
<evidence type="ECO:0000256" key="1">
    <source>
        <dbReference type="ARBA" id="ARBA00022837"/>
    </source>
</evidence>
<feature type="region of interest" description="Disordered" evidence="2">
    <location>
        <begin position="13"/>
        <end position="36"/>
    </location>
</feature>
<accession>A0ABN9TMU4</accession>
<dbReference type="EMBL" id="CAUYUJ010014827">
    <property type="protein sequence ID" value="CAK0846507.1"/>
    <property type="molecule type" value="Genomic_DNA"/>
</dbReference>
<dbReference type="SUPFAM" id="SSF47473">
    <property type="entry name" value="EF-hand"/>
    <property type="match status" value="1"/>
</dbReference>
<dbReference type="InterPro" id="IPR011992">
    <property type="entry name" value="EF-hand-dom_pair"/>
</dbReference>
<evidence type="ECO:0000313" key="3">
    <source>
        <dbReference type="EMBL" id="CAK0846507.1"/>
    </source>
</evidence>
<dbReference type="Proteomes" id="UP001189429">
    <property type="component" value="Unassembled WGS sequence"/>
</dbReference>
<proteinExistence type="predicted"/>